<accession>A0A9W6G259</accession>
<dbReference type="EMBL" id="BSDS01000002">
    <property type="protein sequence ID" value="GLI39024.1"/>
    <property type="molecule type" value="Genomic_DNA"/>
</dbReference>
<proteinExistence type="predicted"/>
<sequence length="147" mass="16228">MKSAIPLLLIATFLISIPVSVSSQASSMREEEIGTVRLRGSAPCLDTRVRRELDSFVSRLAALDSGRVIKIEANASWGASREERVRNSLLLALEAHRYLRTRLRSGLNLYIAAASSREAEKITFIRVVSFPDSFATTHVSTVGNRQP</sequence>
<evidence type="ECO:0000313" key="2">
    <source>
        <dbReference type="Proteomes" id="UP001144352"/>
    </source>
</evidence>
<keyword evidence="2" id="KW-1185">Reference proteome</keyword>
<name>A0A9W6G259_9BACT</name>
<reference evidence="1" key="1">
    <citation type="submission" date="2022-12" db="EMBL/GenBank/DDBJ databases">
        <title>Reference genome sequencing for broad-spectrum identification of bacterial and archaeal isolates by mass spectrometry.</title>
        <authorList>
            <person name="Sekiguchi Y."/>
            <person name="Tourlousse D.M."/>
        </authorList>
    </citation>
    <scope>NUCLEOTIDE SEQUENCE</scope>
    <source>
        <strain evidence="1">H2</strain>
    </source>
</reference>
<comment type="caution">
    <text evidence="1">The sequence shown here is derived from an EMBL/GenBank/DDBJ whole genome shotgun (WGS) entry which is preliminary data.</text>
</comment>
<dbReference type="AlphaFoldDB" id="A0A9W6G259"/>
<dbReference type="RefSeq" id="WP_214185347.1">
    <property type="nucleotide sequence ID" value="NZ_BSDS01000002.1"/>
</dbReference>
<protein>
    <recommendedName>
        <fullName evidence="3">OmpA-like domain-containing protein</fullName>
    </recommendedName>
</protein>
<evidence type="ECO:0000313" key="1">
    <source>
        <dbReference type="EMBL" id="GLI39024.1"/>
    </source>
</evidence>
<organism evidence="1 2">
    <name type="scientific">Geobacter hydrogenophilus</name>
    <dbReference type="NCBI Taxonomy" id="40983"/>
    <lineage>
        <taxon>Bacteria</taxon>
        <taxon>Pseudomonadati</taxon>
        <taxon>Thermodesulfobacteriota</taxon>
        <taxon>Desulfuromonadia</taxon>
        <taxon>Geobacterales</taxon>
        <taxon>Geobacteraceae</taxon>
        <taxon>Geobacter</taxon>
    </lineage>
</organism>
<dbReference type="Proteomes" id="UP001144352">
    <property type="component" value="Unassembled WGS sequence"/>
</dbReference>
<gene>
    <name evidence="1" type="ORF">GHYDROH2_25250</name>
</gene>
<evidence type="ECO:0008006" key="3">
    <source>
        <dbReference type="Google" id="ProtNLM"/>
    </source>
</evidence>